<dbReference type="AlphaFoldDB" id="A0A7C3WJV8"/>
<feature type="transmembrane region" description="Helical" evidence="1">
    <location>
        <begin position="12"/>
        <end position="35"/>
    </location>
</feature>
<name>A0A7C3WJV8_THEPE</name>
<gene>
    <name evidence="2" type="ORF">ENV88_03155</name>
</gene>
<keyword evidence="1" id="KW-0472">Membrane</keyword>
<organism evidence="2">
    <name type="scientific">Thermofilum pendens</name>
    <dbReference type="NCBI Taxonomy" id="2269"/>
    <lineage>
        <taxon>Archaea</taxon>
        <taxon>Thermoproteota</taxon>
        <taxon>Thermoprotei</taxon>
        <taxon>Thermofilales</taxon>
        <taxon>Thermofilaceae</taxon>
        <taxon>Thermofilum</taxon>
    </lineage>
</organism>
<evidence type="ECO:0000313" key="2">
    <source>
        <dbReference type="EMBL" id="HGB25038.1"/>
    </source>
</evidence>
<comment type="caution">
    <text evidence="2">The sequence shown here is derived from an EMBL/GenBank/DDBJ whole genome shotgun (WGS) entry which is preliminary data.</text>
</comment>
<proteinExistence type="predicted"/>
<accession>A0A7C3WJV8</accession>
<dbReference type="EMBL" id="DTIB01000072">
    <property type="protein sequence ID" value="HGB25038.1"/>
    <property type="molecule type" value="Genomic_DNA"/>
</dbReference>
<feature type="transmembrane region" description="Helical" evidence="1">
    <location>
        <begin position="86"/>
        <end position="104"/>
    </location>
</feature>
<reference evidence="2" key="1">
    <citation type="journal article" date="2020" name="mSystems">
        <title>Genome- and Community-Level Interaction Insights into Carbon Utilization and Element Cycling Functions of Hydrothermarchaeota in Hydrothermal Sediment.</title>
        <authorList>
            <person name="Zhou Z."/>
            <person name="Liu Y."/>
            <person name="Xu W."/>
            <person name="Pan J."/>
            <person name="Luo Z.H."/>
            <person name="Li M."/>
        </authorList>
    </citation>
    <scope>NUCLEOTIDE SEQUENCE [LARGE SCALE GENOMIC DNA]</scope>
    <source>
        <strain evidence="2">SpSt-8</strain>
    </source>
</reference>
<dbReference type="InterPro" id="IPR051784">
    <property type="entry name" value="Nod_factor_ABC_transporter"/>
</dbReference>
<dbReference type="PANTHER" id="PTHR43229:SF2">
    <property type="entry name" value="NODULATION PROTEIN J"/>
    <property type="match status" value="1"/>
</dbReference>
<dbReference type="PANTHER" id="PTHR43229">
    <property type="entry name" value="NODULATION PROTEIN J"/>
    <property type="match status" value="1"/>
</dbReference>
<evidence type="ECO:0000256" key="1">
    <source>
        <dbReference type="SAM" id="Phobius"/>
    </source>
</evidence>
<feature type="transmembrane region" description="Helical" evidence="1">
    <location>
        <begin position="147"/>
        <end position="163"/>
    </location>
</feature>
<feature type="transmembrane region" description="Helical" evidence="1">
    <location>
        <begin position="110"/>
        <end position="135"/>
    </location>
</feature>
<feature type="transmembrane region" description="Helical" evidence="1">
    <location>
        <begin position="205"/>
        <end position="227"/>
    </location>
</feature>
<keyword evidence="1" id="KW-1133">Transmembrane helix</keyword>
<protein>
    <submittedName>
        <fullName evidence="2">Uncharacterized protein</fullName>
    </submittedName>
</protein>
<sequence length="237" mass="24158">MLGGGQAPGLGGYGGSFAAYLLVGVAANSLLSYALASFVRAVTLAFASTVQSGAARLSLVDYFAMVGIPLHRWLVAKVLVDMLEPLLYALAYVAGGVLLLGIDLPVNANVAGALAALALGVAALAEVSMIGAGFLLAVRIPYTRDPITWLVGLLAGIAAGVYFPPEVLPEPLRAASQLLPQTYTLRAMRACLLAGKGLGELGPDLAALVAGAVALPLIGAAVFKLGLSIFERKGPLY</sequence>
<keyword evidence="1" id="KW-0812">Transmembrane</keyword>